<accession>A0A319ETH4</accession>
<feature type="transmembrane region" description="Helical" evidence="1">
    <location>
        <begin position="153"/>
        <end position="174"/>
    </location>
</feature>
<dbReference type="Proteomes" id="UP000248423">
    <property type="component" value="Unassembled WGS sequence"/>
</dbReference>
<proteinExistence type="predicted"/>
<evidence type="ECO:0000256" key="1">
    <source>
        <dbReference type="SAM" id="Phobius"/>
    </source>
</evidence>
<dbReference type="AlphaFoldDB" id="A0A319ETH4"/>
<keyword evidence="3" id="KW-1185">Reference proteome</keyword>
<dbReference type="VEuPathDB" id="FungiDB:BO78DRAFT_171051"/>
<keyword evidence="1" id="KW-0812">Transmembrane</keyword>
<gene>
    <name evidence="2" type="ORF">BO78DRAFT_171051</name>
</gene>
<dbReference type="EMBL" id="KZ826368">
    <property type="protein sequence ID" value="PYI04499.1"/>
    <property type="molecule type" value="Genomic_DNA"/>
</dbReference>
<sequence>MACVLQVRWKTWVDQSGRSQPERADDSGSIFDERGHDVVKRPVSDHSRIIGSIPLLFPVLIDSLDGICTFPAIPLRPPEEPSVLAPDGPGPAVEAESIFTACPNFHRYVHSTTSPGTAFPEDFSPSIQSSVSTPISRQCHLSEVLRNCRSGVFFVYLLAFFSASLPLHLIWLCFPSPSPRRSFRNPAISY</sequence>
<name>A0A319ETH4_ASPSB</name>
<keyword evidence="1" id="KW-0472">Membrane</keyword>
<reference evidence="2 3" key="1">
    <citation type="submission" date="2018-02" db="EMBL/GenBank/DDBJ databases">
        <title>The genomes of Aspergillus section Nigri reveals drivers in fungal speciation.</title>
        <authorList>
            <consortium name="DOE Joint Genome Institute"/>
            <person name="Vesth T.C."/>
            <person name="Nybo J."/>
            <person name="Theobald S."/>
            <person name="Brandl J."/>
            <person name="Frisvad J.C."/>
            <person name="Nielsen K.F."/>
            <person name="Lyhne E.K."/>
            <person name="Kogle M.E."/>
            <person name="Kuo A."/>
            <person name="Riley R."/>
            <person name="Clum A."/>
            <person name="Nolan M."/>
            <person name="Lipzen A."/>
            <person name="Salamov A."/>
            <person name="Henrissat B."/>
            <person name="Wiebenga A."/>
            <person name="De vries R.P."/>
            <person name="Grigoriev I.V."/>
            <person name="Mortensen U.H."/>
            <person name="Andersen M.R."/>
            <person name="Baker S.E."/>
        </authorList>
    </citation>
    <scope>NUCLEOTIDE SEQUENCE [LARGE SCALE GENOMIC DNA]</scope>
    <source>
        <strain evidence="2 3">CBS 121057</strain>
    </source>
</reference>
<evidence type="ECO:0000313" key="3">
    <source>
        <dbReference type="Proteomes" id="UP000248423"/>
    </source>
</evidence>
<keyword evidence="1" id="KW-1133">Transmembrane helix</keyword>
<evidence type="ECO:0000313" key="2">
    <source>
        <dbReference type="EMBL" id="PYI04499.1"/>
    </source>
</evidence>
<protein>
    <submittedName>
        <fullName evidence="2">Uncharacterized protein</fullName>
    </submittedName>
</protein>
<organism evidence="2 3">
    <name type="scientific">Aspergillus sclerotiicarbonarius (strain CBS 121057 / IBT 28362)</name>
    <dbReference type="NCBI Taxonomy" id="1448318"/>
    <lineage>
        <taxon>Eukaryota</taxon>
        <taxon>Fungi</taxon>
        <taxon>Dikarya</taxon>
        <taxon>Ascomycota</taxon>
        <taxon>Pezizomycotina</taxon>
        <taxon>Eurotiomycetes</taxon>
        <taxon>Eurotiomycetidae</taxon>
        <taxon>Eurotiales</taxon>
        <taxon>Aspergillaceae</taxon>
        <taxon>Aspergillus</taxon>
        <taxon>Aspergillus subgen. Circumdati</taxon>
    </lineage>
</organism>